<keyword evidence="2" id="KW-1185">Reference proteome</keyword>
<keyword evidence="1" id="KW-0560">Oxidoreductase</keyword>
<dbReference type="GO" id="GO:0018601">
    <property type="term" value="F:4-nitrophenol 2-monooxygenase activity"/>
    <property type="evidence" value="ECO:0007669"/>
    <property type="project" value="UniProtKB-EC"/>
</dbReference>
<keyword evidence="1" id="KW-0503">Monooxygenase</keyword>
<dbReference type="AlphaFoldDB" id="A0A231GSN9"/>
<evidence type="ECO:0000313" key="2">
    <source>
        <dbReference type="Proteomes" id="UP000215506"/>
    </source>
</evidence>
<proteinExistence type="predicted"/>
<reference evidence="1 2" key="1">
    <citation type="submission" date="2017-07" db="EMBL/GenBank/DDBJ databases">
        <title>First draft Genome Sequence of Nocardia cerradoensis isolated from human infection.</title>
        <authorList>
            <person name="Carrasco G."/>
        </authorList>
    </citation>
    <scope>NUCLEOTIDE SEQUENCE [LARGE SCALE GENOMIC DNA]</scope>
    <source>
        <strain evidence="1 2">CNM20130759</strain>
    </source>
</reference>
<dbReference type="EC" id="1.14.13.29" evidence="1"/>
<dbReference type="EMBL" id="NGAF01000184">
    <property type="protein sequence ID" value="OXR39598.1"/>
    <property type="molecule type" value="Genomic_DNA"/>
</dbReference>
<organism evidence="1 2">
    <name type="scientific">Nocardia cerradoensis</name>
    <dbReference type="NCBI Taxonomy" id="85688"/>
    <lineage>
        <taxon>Bacteria</taxon>
        <taxon>Bacillati</taxon>
        <taxon>Actinomycetota</taxon>
        <taxon>Actinomycetes</taxon>
        <taxon>Mycobacteriales</taxon>
        <taxon>Nocardiaceae</taxon>
        <taxon>Nocardia</taxon>
    </lineage>
</organism>
<protein>
    <submittedName>
        <fullName evidence="1">4-nitrophenol 2-monooxygenase, oxygenase component</fullName>
        <ecNumber evidence="1">1.14.13.29</ecNumber>
    </submittedName>
</protein>
<gene>
    <name evidence="1" type="primary">nphA1</name>
    <name evidence="1" type="ORF">B7C42_08334</name>
</gene>
<dbReference type="Proteomes" id="UP000215506">
    <property type="component" value="Unassembled WGS sequence"/>
</dbReference>
<accession>A0A231GSN9</accession>
<comment type="caution">
    <text evidence="1">The sequence shown here is derived from an EMBL/GenBank/DDBJ whole genome shotgun (WGS) entry which is preliminary data.</text>
</comment>
<sequence length="50" mass="5797">MRFQTLFAYQAQGLDKRLEGFAEQCMAEYDLDGWTRPDLIGNGDLSIVRR</sequence>
<evidence type="ECO:0000313" key="1">
    <source>
        <dbReference type="EMBL" id="OXR39598.1"/>
    </source>
</evidence>
<name>A0A231GSN9_9NOCA</name>